<reference evidence="2" key="2">
    <citation type="submission" date="2021-10" db="EMBL/GenBank/DDBJ databases">
        <title>Phylogenomics reveals ancestral predisposition of the termite-cultivated fungus Termitomyces towards a domesticated lifestyle.</title>
        <authorList>
            <person name="Auxier B."/>
            <person name="Grum-Grzhimaylo A."/>
            <person name="Cardenas M.E."/>
            <person name="Lodge J.D."/>
            <person name="Laessoe T."/>
            <person name="Pedersen O."/>
            <person name="Smith M.E."/>
            <person name="Kuyper T.W."/>
            <person name="Franco-Molano E.A."/>
            <person name="Baroni T.J."/>
            <person name="Aanen D.K."/>
        </authorList>
    </citation>
    <scope>NUCLEOTIDE SEQUENCE</scope>
    <source>
        <strain evidence="2">D49</strain>
    </source>
</reference>
<keyword evidence="1" id="KW-0812">Transmembrane</keyword>
<reference evidence="2" key="1">
    <citation type="submission" date="2021-02" db="EMBL/GenBank/DDBJ databases">
        <authorList>
            <person name="Nieuwenhuis M."/>
            <person name="Van De Peppel L.J.J."/>
        </authorList>
    </citation>
    <scope>NUCLEOTIDE SEQUENCE</scope>
    <source>
        <strain evidence="2">D49</strain>
    </source>
</reference>
<gene>
    <name evidence="2" type="ORF">H0H81_002260</name>
</gene>
<dbReference type="Proteomes" id="UP000717328">
    <property type="component" value="Unassembled WGS sequence"/>
</dbReference>
<evidence type="ECO:0000313" key="3">
    <source>
        <dbReference type="Proteomes" id="UP000717328"/>
    </source>
</evidence>
<sequence>MGKAIVLNQVGLPLCLAFSSILVNRLLIRVRLIHYRSPSASSFSLPTLTTGNTPSSDVELDVFNVRVGTWIS</sequence>
<dbReference type="EMBL" id="JABCKI010000074">
    <property type="protein sequence ID" value="KAG5653113.1"/>
    <property type="molecule type" value="Genomic_DNA"/>
</dbReference>
<feature type="transmembrane region" description="Helical" evidence="1">
    <location>
        <begin position="6"/>
        <end position="27"/>
    </location>
</feature>
<keyword evidence="1" id="KW-0472">Membrane</keyword>
<dbReference type="AlphaFoldDB" id="A0A9P7KJX7"/>
<keyword evidence="3" id="KW-1185">Reference proteome</keyword>
<protein>
    <submittedName>
        <fullName evidence="2">Uncharacterized protein</fullName>
    </submittedName>
</protein>
<evidence type="ECO:0000313" key="2">
    <source>
        <dbReference type="EMBL" id="KAG5653113.1"/>
    </source>
</evidence>
<accession>A0A9P7KJX7</accession>
<organism evidence="2 3">
    <name type="scientific">Sphagnurus paluster</name>
    <dbReference type="NCBI Taxonomy" id="117069"/>
    <lineage>
        <taxon>Eukaryota</taxon>
        <taxon>Fungi</taxon>
        <taxon>Dikarya</taxon>
        <taxon>Basidiomycota</taxon>
        <taxon>Agaricomycotina</taxon>
        <taxon>Agaricomycetes</taxon>
        <taxon>Agaricomycetidae</taxon>
        <taxon>Agaricales</taxon>
        <taxon>Tricholomatineae</taxon>
        <taxon>Lyophyllaceae</taxon>
        <taxon>Sphagnurus</taxon>
    </lineage>
</organism>
<proteinExistence type="predicted"/>
<comment type="caution">
    <text evidence="2">The sequence shown here is derived from an EMBL/GenBank/DDBJ whole genome shotgun (WGS) entry which is preliminary data.</text>
</comment>
<evidence type="ECO:0000256" key="1">
    <source>
        <dbReference type="SAM" id="Phobius"/>
    </source>
</evidence>
<name>A0A9P7KJX7_9AGAR</name>
<keyword evidence="1" id="KW-1133">Transmembrane helix</keyword>